<evidence type="ECO:0000313" key="2">
    <source>
        <dbReference type="Proteomes" id="UP001302249"/>
    </source>
</evidence>
<dbReference type="PANTHER" id="PTHR17985:SF8">
    <property type="entry name" value="TRANSPORT AND GOLGI ORGANIZATION PROTEIN 2 HOMOLOG"/>
    <property type="match status" value="1"/>
</dbReference>
<gene>
    <name evidence="1" type="ORF">RPR59_14095</name>
</gene>
<protein>
    <submittedName>
        <fullName evidence="1">NRDE family protein</fullName>
    </submittedName>
</protein>
<dbReference type="RefSeq" id="WP_313915099.1">
    <property type="nucleotide sequence ID" value="NZ_CP135076.1"/>
</dbReference>
<proteinExistence type="predicted"/>
<dbReference type="InterPro" id="IPR008551">
    <property type="entry name" value="TANGO2"/>
</dbReference>
<keyword evidence="2" id="KW-1185">Reference proteome</keyword>
<reference evidence="1 2" key="1">
    <citation type="submission" date="2023-09" db="EMBL/GenBank/DDBJ databases">
        <authorList>
            <person name="Rey-Velasco X."/>
        </authorList>
    </citation>
    <scope>NUCLEOTIDE SEQUENCE [LARGE SCALE GENOMIC DNA]</scope>
    <source>
        <strain evidence="1 2">W311</strain>
    </source>
</reference>
<organism evidence="1 2">
    <name type="scientific">Stakelama saccharophila</name>
    <dbReference type="NCBI Taxonomy" id="3075605"/>
    <lineage>
        <taxon>Bacteria</taxon>
        <taxon>Pseudomonadati</taxon>
        <taxon>Pseudomonadota</taxon>
        <taxon>Alphaproteobacteria</taxon>
        <taxon>Sphingomonadales</taxon>
        <taxon>Sphingomonadaceae</taxon>
        <taxon>Stakelama</taxon>
    </lineage>
</organism>
<dbReference type="Pfam" id="PF05742">
    <property type="entry name" value="TANGO2"/>
    <property type="match status" value="1"/>
</dbReference>
<accession>A0ABZ0B8W0</accession>
<evidence type="ECO:0000313" key="1">
    <source>
        <dbReference type="EMBL" id="WNO53551.1"/>
    </source>
</evidence>
<name>A0ABZ0B8W0_9SPHN</name>
<dbReference type="EMBL" id="CP135076">
    <property type="protein sequence ID" value="WNO53551.1"/>
    <property type="molecule type" value="Genomic_DNA"/>
</dbReference>
<sequence>MAVGNRDELHAREALPLAAWDAPAGVIAGRDAVAGGTWLGVNPAGRFVVVTNLRGEGMSDAAKRSRGRLVSELLGGERAGLAELGNYNPFNLIAVAGDEAFYCTNRPEPVIAPLAPGMHGLSNGLRDAAWPKTRKLEAMLGDWLAAGSEDIEPLFAALGDEERFEGPAGDGEVEPVASPIFIRDAVYGTRCSTVVTVDAAGKGVIAERRFDAGGAVTGETRLGFAWSA</sequence>
<dbReference type="Proteomes" id="UP001302249">
    <property type="component" value="Chromosome"/>
</dbReference>
<dbReference type="PANTHER" id="PTHR17985">
    <property type="entry name" value="SER/THR-RICH PROTEIN T10 IN DGCR REGION"/>
    <property type="match status" value="1"/>
</dbReference>